<evidence type="ECO:0000313" key="4">
    <source>
        <dbReference type="Proteomes" id="UP000284706"/>
    </source>
</evidence>
<feature type="transmembrane region" description="Helical" evidence="1">
    <location>
        <begin position="229"/>
        <end position="247"/>
    </location>
</feature>
<feature type="transmembrane region" description="Helical" evidence="1">
    <location>
        <begin position="162"/>
        <end position="181"/>
    </location>
</feature>
<feature type="transmembrane region" description="Helical" evidence="1">
    <location>
        <begin position="90"/>
        <end position="111"/>
    </location>
</feature>
<reference evidence="3 4" key="1">
    <citation type="journal article" date="2018" name="Evol. Lett.">
        <title>Horizontal gene cluster transfer increased hallucinogenic mushroom diversity.</title>
        <authorList>
            <person name="Reynolds H.T."/>
            <person name="Vijayakumar V."/>
            <person name="Gluck-Thaler E."/>
            <person name="Korotkin H.B."/>
            <person name="Matheny P.B."/>
            <person name="Slot J.C."/>
        </authorList>
    </citation>
    <scope>NUCLEOTIDE SEQUENCE [LARGE SCALE GENOMIC DNA]</scope>
    <source>
        <strain evidence="3 4">SRW20</strain>
    </source>
</reference>
<evidence type="ECO:0000259" key="2">
    <source>
        <dbReference type="Pfam" id="PF20151"/>
    </source>
</evidence>
<feature type="transmembrane region" description="Helical" evidence="1">
    <location>
        <begin position="58"/>
        <end position="78"/>
    </location>
</feature>
<dbReference type="Pfam" id="PF20151">
    <property type="entry name" value="DUF6533"/>
    <property type="match status" value="1"/>
</dbReference>
<keyword evidence="1" id="KW-0472">Membrane</keyword>
<feature type="transmembrane region" description="Helical" evidence="1">
    <location>
        <begin position="123"/>
        <end position="142"/>
    </location>
</feature>
<accession>A0A409VZP5</accession>
<feature type="transmembrane region" description="Helical" evidence="1">
    <location>
        <begin position="20"/>
        <end position="37"/>
    </location>
</feature>
<dbReference type="EMBL" id="NHYE01005490">
    <property type="protein sequence ID" value="PPQ71728.1"/>
    <property type="molecule type" value="Genomic_DNA"/>
</dbReference>
<proteinExistence type="predicted"/>
<gene>
    <name evidence="3" type="ORF">CVT26_007638</name>
</gene>
<dbReference type="AlphaFoldDB" id="A0A409VZP5"/>
<feature type="transmembrane region" description="Helical" evidence="1">
    <location>
        <begin position="201"/>
        <end position="223"/>
    </location>
</feature>
<name>A0A409VZP5_9AGAR</name>
<keyword evidence="1" id="KW-1133">Transmembrane helix</keyword>
<sequence length="298" mass="33625">MSTESLSGAYNPEWSDARNYLSLAALVLLTLDTLSSCKLEYVYVWGARLSWIKAIYMWARYAVLAALVVHYTLVHVFLARGPVSPGRCRAWFLFLASLSTTLQICFDGLLLIRVWALYKQRKIVIALAIPVVLQFVTAYILIGRNALKDEDFNEKCDLRRTPIESAPLGAVVFLTHFALWLTTYMKRNMAQETRNAAVMDYLVVTGNWSFSVLGVIAVGTIAYPFAIRTVNPVIIFVWPSVLISMTVRRSRANRDELEADCIDILSHMVINMRRLKSEPSPIGTDDFVLTTVISMSLE</sequence>
<dbReference type="InterPro" id="IPR045340">
    <property type="entry name" value="DUF6533"/>
</dbReference>
<feature type="domain" description="DUF6533" evidence="2">
    <location>
        <begin position="20"/>
        <end position="64"/>
    </location>
</feature>
<keyword evidence="4" id="KW-1185">Reference proteome</keyword>
<evidence type="ECO:0000313" key="3">
    <source>
        <dbReference type="EMBL" id="PPQ71728.1"/>
    </source>
</evidence>
<dbReference type="Proteomes" id="UP000284706">
    <property type="component" value="Unassembled WGS sequence"/>
</dbReference>
<dbReference type="InParanoid" id="A0A409VZP5"/>
<evidence type="ECO:0000256" key="1">
    <source>
        <dbReference type="SAM" id="Phobius"/>
    </source>
</evidence>
<comment type="caution">
    <text evidence="3">The sequence shown here is derived from an EMBL/GenBank/DDBJ whole genome shotgun (WGS) entry which is preliminary data.</text>
</comment>
<keyword evidence="1" id="KW-0812">Transmembrane</keyword>
<protein>
    <recommendedName>
        <fullName evidence="2">DUF6533 domain-containing protein</fullName>
    </recommendedName>
</protein>
<organism evidence="3 4">
    <name type="scientific">Gymnopilus dilepis</name>
    <dbReference type="NCBI Taxonomy" id="231916"/>
    <lineage>
        <taxon>Eukaryota</taxon>
        <taxon>Fungi</taxon>
        <taxon>Dikarya</taxon>
        <taxon>Basidiomycota</taxon>
        <taxon>Agaricomycotina</taxon>
        <taxon>Agaricomycetes</taxon>
        <taxon>Agaricomycetidae</taxon>
        <taxon>Agaricales</taxon>
        <taxon>Agaricineae</taxon>
        <taxon>Hymenogastraceae</taxon>
        <taxon>Gymnopilus</taxon>
    </lineage>
</organism>
<dbReference type="OrthoDB" id="3044561at2759"/>